<reference evidence="1 2" key="1">
    <citation type="submission" date="2021-03" db="EMBL/GenBank/DDBJ databases">
        <title>Assistant Professor.</title>
        <authorList>
            <person name="Huq M.A."/>
        </authorList>
    </citation>
    <scope>NUCLEOTIDE SEQUENCE [LARGE SCALE GENOMIC DNA]</scope>
    <source>
        <strain evidence="1 2">MAH-29</strain>
    </source>
</reference>
<evidence type="ECO:0000313" key="1">
    <source>
        <dbReference type="EMBL" id="MBO9199400.1"/>
    </source>
</evidence>
<keyword evidence="2" id="KW-1185">Reference proteome</keyword>
<dbReference type="EMBL" id="JAGHKO010000001">
    <property type="protein sequence ID" value="MBO9199400.1"/>
    <property type="molecule type" value="Genomic_DNA"/>
</dbReference>
<accession>A0ABS3YNE1</accession>
<protein>
    <submittedName>
        <fullName evidence="1">Uncharacterized protein</fullName>
    </submittedName>
</protein>
<dbReference type="Proteomes" id="UP000677244">
    <property type="component" value="Unassembled WGS sequence"/>
</dbReference>
<organism evidence="1 2">
    <name type="scientific">Niastella soli</name>
    <dbReference type="NCBI Taxonomy" id="2821487"/>
    <lineage>
        <taxon>Bacteria</taxon>
        <taxon>Pseudomonadati</taxon>
        <taxon>Bacteroidota</taxon>
        <taxon>Chitinophagia</taxon>
        <taxon>Chitinophagales</taxon>
        <taxon>Chitinophagaceae</taxon>
        <taxon>Niastella</taxon>
    </lineage>
</organism>
<evidence type="ECO:0000313" key="2">
    <source>
        <dbReference type="Proteomes" id="UP000677244"/>
    </source>
</evidence>
<proteinExistence type="predicted"/>
<name>A0ABS3YNE1_9BACT</name>
<dbReference type="RefSeq" id="WP_209137466.1">
    <property type="nucleotide sequence ID" value="NZ_JAGHKO010000001.1"/>
</dbReference>
<comment type="caution">
    <text evidence="1">The sequence shown here is derived from an EMBL/GenBank/DDBJ whole genome shotgun (WGS) entry which is preliminary data.</text>
</comment>
<gene>
    <name evidence="1" type="ORF">J7I42_03920</name>
</gene>
<sequence>MQEVEFNENVVHTLRIELLNGKVLKYPIDVENKQYLIDSLRLNADGSYEEDRISFLWFETTYSRQVVINEKSIARVIFCIDPAAGVEHQGSYTDNFGIIDKGTAEGALPSAIVLHKGNAPEDHSQRNPLLYPSLVDGCLASFDLELEGKQRLRQFINLIDEEGEESFIPMEQIMVMEFDQSLFYAEEEGYDEED</sequence>